<feature type="transmembrane region" description="Helical" evidence="1">
    <location>
        <begin position="6"/>
        <end position="22"/>
    </location>
</feature>
<evidence type="ECO:0000313" key="2">
    <source>
        <dbReference type="EMBL" id="DAD80225.1"/>
    </source>
</evidence>
<accession>A0A8S5MD17</accession>
<keyword evidence="1" id="KW-0472">Membrane</keyword>
<dbReference type="EMBL" id="BK014881">
    <property type="protein sequence ID" value="DAD80225.1"/>
    <property type="molecule type" value="Genomic_DNA"/>
</dbReference>
<proteinExistence type="predicted"/>
<name>A0A8S5MD17_9CAUD</name>
<organism evidence="2">
    <name type="scientific">Siphoviridae sp. cttxG5</name>
    <dbReference type="NCBI Taxonomy" id="2826498"/>
    <lineage>
        <taxon>Viruses</taxon>
        <taxon>Duplodnaviria</taxon>
        <taxon>Heunggongvirae</taxon>
        <taxon>Uroviricota</taxon>
        <taxon>Caudoviricetes</taxon>
    </lineage>
</organism>
<sequence length="34" mass="3856">MELATLFMFIGAVIGTSLVIWSKTKSGQKWLREL</sequence>
<keyword evidence="1" id="KW-1133">Transmembrane helix</keyword>
<keyword evidence="1" id="KW-0812">Transmembrane</keyword>
<reference evidence="2" key="1">
    <citation type="journal article" date="2021" name="Proc. Natl. Acad. Sci. U.S.A.">
        <title>A Catalog of Tens of Thousands of Viruses from Human Metagenomes Reveals Hidden Associations with Chronic Diseases.</title>
        <authorList>
            <person name="Tisza M.J."/>
            <person name="Buck C.B."/>
        </authorList>
    </citation>
    <scope>NUCLEOTIDE SEQUENCE</scope>
    <source>
        <strain evidence="2">CttxG5</strain>
    </source>
</reference>
<evidence type="ECO:0000256" key="1">
    <source>
        <dbReference type="SAM" id="Phobius"/>
    </source>
</evidence>
<protein>
    <submittedName>
        <fullName evidence="2">YtxH-like protein</fullName>
    </submittedName>
</protein>